<sequence>MDLSREEMDRFIENNLLNFSINGSGWHNLIRNMLEEFCLAGWNLNEKVSGKEKFGGLRCYSTSTDEELNIEIRKIVDKYSALSGKTCEICGEEAKGRYVDGWEATLCFKHYSESIYFIEIRNNDIEINDKIIGNLNDINKAETDNSFRGIRIYFSGQEKYYGFHCRQPNYYLLLRSIALHLFSEEDQKYIKSLFENLNDCEVCGHKSLSESHCLRCFNDPWKNSFLEDYESKSQYIKHCQMDLFIDEDDNEKVFQHDRSFEKLPDHKILFNDNELREYEKDMYD</sequence>
<evidence type="ECO:0000313" key="1">
    <source>
        <dbReference type="EMBL" id="SHF43380.1"/>
    </source>
</evidence>
<name>A0A1M5BLW3_9FLAO</name>
<dbReference type="STRING" id="1416778.SAMN05443633_104213"/>
<dbReference type="AlphaFoldDB" id="A0A1M5BLW3"/>
<reference evidence="2" key="1">
    <citation type="submission" date="2016-11" db="EMBL/GenBank/DDBJ databases">
        <authorList>
            <person name="Varghese N."/>
            <person name="Submissions S."/>
        </authorList>
    </citation>
    <scope>NUCLEOTIDE SEQUENCE [LARGE SCALE GENOMIC DNA]</scope>
    <source>
        <strain evidence="2">DSM 27619</strain>
    </source>
</reference>
<gene>
    <name evidence="1" type="ORF">SAMN05443633_104213</name>
</gene>
<dbReference type="RefSeq" id="WP_072956382.1">
    <property type="nucleotide sequence ID" value="NZ_FQUT01000004.1"/>
</dbReference>
<protein>
    <submittedName>
        <fullName evidence="1">Uncharacterized protein</fullName>
    </submittedName>
</protein>
<proteinExistence type="predicted"/>
<accession>A0A1M5BLW3</accession>
<keyword evidence="2" id="KW-1185">Reference proteome</keyword>
<dbReference type="OrthoDB" id="531614at2"/>
<dbReference type="EMBL" id="FQUT01000004">
    <property type="protein sequence ID" value="SHF43380.1"/>
    <property type="molecule type" value="Genomic_DNA"/>
</dbReference>
<organism evidence="1 2">
    <name type="scientific">Chryseobacterium arachidis</name>
    <dbReference type="NCBI Taxonomy" id="1416778"/>
    <lineage>
        <taxon>Bacteria</taxon>
        <taxon>Pseudomonadati</taxon>
        <taxon>Bacteroidota</taxon>
        <taxon>Flavobacteriia</taxon>
        <taxon>Flavobacteriales</taxon>
        <taxon>Weeksellaceae</taxon>
        <taxon>Chryseobacterium group</taxon>
        <taxon>Chryseobacterium</taxon>
    </lineage>
</organism>
<dbReference type="Proteomes" id="UP000184518">
    <property type="component" value="Unassembled WGS sequence"/>
</dbReference>
<evidence type="ECO:0000313" key="2">
    <source>
        <dbReference type="Proteomes" id="UP000184518"/>
    </source>
</evidence>